<keyword evidence="11" id="KW-1185">Reference proteome</keyword>
<feature type="region of interest" description="Disordered" evidence="8">
    <location>
        <begin position="1"/>
        <end position="30"/>
    </location>
</feature>
<dbReference type="InterPro" id="IPR007219">
    <property type="entry name" value="XnlR_reg_dom"/>
</dbReference>
<evidence type="ECO:0000256" key="2">
    <source>
        <dbReference type="ARBA" id="ARBA00022723"/>
    </source>
</evidence>
<evidence type="ECO:0000313" key="11">
    <source>
        <dbReference type="Proteomes" id="UP000887229"/>
    </source>
</evidence>
<evidence type="ECO:0000256" key="7">
    <source>
        <dbReference type="ARBA" id="ARBA00023242"/>
    </source>
</evidence>
<dbReference type="GO" id="GO:0043565">
    <property type="term" value="F:sequence-specific DNA binding"/>
    <property type="evidence" value="ECO:0007669"/>
    <property type="project" value="TreeGrafter"/>
</dbReference>
<dbReference type="GO" id="GO:0006351">
    <property type="term" value="P:DNA-templated transcription"/>
    <property type="evidence" value="ECO:0007669"/>
    <property type="project" value="InterPro"/>
</dbReference>
<dbReference type="EMBL" id="MU251250">
    <property type="protein sequence ID" value="KAG9255583.1"/>
    <property type="molecule type" value="Genomic_DNA"/>
</dbReference>
<dbReference type="PANTHER" id="PTHR47782:SF12">
    <property type="entry name" value="ZN(II)2CYS6 TRANSCRIPTION FACTOR (EUROFUNG)"/>
    <property type="match status" value="1"/>
</dbReference>
<dbReference type="SMART" id="SM00906">
    <property type="entry name" value="Fungal_trans"/>
    <property type="match status" value="1"/>
</dbReference>
<feature type="region of interest" description="Disordered" evidence="8">
    <location>
        <begin position="646"/>
        <end position="687"/>
    </location>
</feature>
<name>A0A9P8CQF7_9HYPO</name>
<organism evidence="10 11">
    <name type="scientific">Emericellopsis atlantica</name>
    <dbReference type="NCBI Taxonomy" id="2614577"/>
    <lineage>
        <taxon>Eukaryota</taxon>
        <taxon>Fungi</taxon>
        <taxon>Dikarya</taxon>
        <taxon>Ascomycota</taxon>
        <taxon>Pezizomycotina</taxon>
        <taxon>Sordariomycetes</taxon>
        <taxon>Hypocreomycetidae</taxon>
        <taxon>Hypocreales</taxon>
        <taxon>Bionectriaceae</taxon>
        <taxon>Emericellopsis</taxon>
    </lineage>
</organism>
<dbReference type="PANTHER" id="PTHR47782">
    <property type="entry name" value="ZN(II)2CYS6 TRANSCRIPTION FACTOR (EUROFUNG)-RELATED"/>
    <property type="match status" value="1"/>
</dbReference>
<dbReference type="InterPro" id="IPR001138">
    <property type="entry name" value="Zn2Cys6_DnaBD"/>
</dbReference>
<dbReference type="Gene3D" id="4.10.240.10">
    <property type="entry name" value="Zn(2)-C6 fungal-type DNA-binding domain"/>
    <property type="match status" value="1"/>
</dbReference>
<dbReference type="PROSITE" id="PS50048">
    <property type="entry name" value="ZN2_CY6_FUNGAL_2"/>
    <property type="match status" value="1"/>
</dbReference>
<dbReference type="SMART" id="SM00066">
    <property type="entry name" value="GAL4"/>
    <property type="match status" value="1"/>
</dbReference>
<proteinExistence type="predicted"/>
<evidence type="ECO:0000256" key="3">
    <source>
        <dbReference type="ARBA" id="ARBA00022833"/>
    </source>
</evidence>
<dbReference type="GO" id="GO:0045944">
    <property type="term" value="P:positive regulation of transcription by RNA polymerase II"/>
    <property type="evidence" value="ECO:0007669"/>
    <property type="project" value="TreeGrafter"/>
</dbReference>
<dbReference type="OrthoDB" id="189997at2759"/>
<feature type="domain" description="Zn(2)-C6 fungal-type" evidence="9">
    <location>
        <begin position="34"/>
        <end position="64"/>
    </location>
</feature>
<reference evidence="10" key="1">
    <citation type="journal article" date="2021" name="IMA Fungus">
        <title>Genomic characterization of three marine fungi, including Emericellopsis atlantica sp. nov. with signatures of a generalist lifestyle and marine biomass degradation.</title>
        <authorList>
            <person name="Hagestad O.C."/>
            <person name="Hou L."/>
            <person name="Andersen J.H."/>
            <person name="Hansen E.H."/>
            <person name="Altermark B."/>
            <person name="Li C."/>
            <person name="Kuhnert E."/>
            <person name="Cox R.J."/>
            <person name="Crous P.W."/>
            <person name="Spatafora J.W."/>
            <person name="Lail K."/>
            <person name="Amirebrahimi M."/>
            <person name="Lipzen A."/>
            <person name="Pangilinan J."/>
            <person name="Andreopoulos W."/>
            <person name="Hayes R.D."/>
            <person name="Ng V."/>
            <person name="Grigoriev I.V."/>
            <person name="Jackson S.A."/>
            <person name="Sutton T.D.S."/>
            <person name="Dobson A.D.W."/>
            <person name="Rama T."/>
        </authorList>
    </citation>
    <scope>NUCLEOTIDE SEQUENCE</scope>
    <source>
        <strain evidence="10">TS7</strain>
    </source>
</reference>
<protein>
    <submittedName>
        <fullName evidence="10">Fungal-specific transcription factor domain-containing protein</fullName>
    </submittedName>
</protein>
<dbReference type="InterPro" id="IPR036864">
    <property type="entry name" value="Zn2-C6_fun-type_DNA-bd_sf"/>
</dbReference>
<sequence length="773" mass="86402">MPQNMGSSAQSFGGSSTSSTLPTQTARKPRVALACKRCKRRKQRCDGNSPVCSSCERSGNQCIYEKAIRPHYPGGKTLYINALEERIAFLEARLPAYAEDHFENESSKTDASPRRKGSLAQNPESPPSHHESQFDEMEGGESNSIVDGVAYLSLCATGTTDNSPGPFYLGSSSGATIARMIQTSLFRKSGGRAIPKSSQYVQEVPPSFPSFTMAHSPTMVGIESVFDFPYPEQAKLLFDTFFDRLHTRWPLLDRKVYSALFEKQYDQPKLPVIERSIMHLIYAIAARFLQLTRNPCGVDSEKHLVAAIEPMDYILEQHSLGTVQFLLLLAVHGQRSPYGSGAWSQVRYAVSLAIELGLHRERKAVSRHCNARDLEIRRRVFWSCYSLDRSTSVLLGRAFAIADRDINVGDPSTSVEFWDLTHSEPAEASSNNWSNIEPFIHITKLDRLQSRIHRTVFRVDKDVLAGPPDERQKLDQKMVSMRRDLDHWLDTVPQPPKDRKKITWMYDPESANHDSHDFYSLQYHKSILALLTILLPTLDPSDHRFATAAHSAASVCIAYKRLNQQKTLSYTMISLHSCFVAGLTLVYCTWRNRGLFGYDVFEATQACSQSLTIFGEKWAGAVKYRDIFDALSGSLFKTLVNPNGQGTSKSLDLQRPSTRKSRQGSTAGVAQRVPPPESQPAQEMEPSMSEMVSDAVKEAFMEVDDEAPGGWQGWRMWNEMLGDGKDEGAQMDGMSVAYGQHFDIAGMHAMDGGQHYDPMDASGWDFGGVQGLR</sequence>
<comment type="subcellular location">
    <subcellularLocation>
        <location evidence="1">Nucleus</location>
    </subcellularLocation>
</comment>
<dbReference type="Pfam" id="PF00172">
    <property type="entry name" value="Zn_clus"/>
    <property type="match status" value="1"/>
</dbReference>
<dbReference type="PROSITE" id="PS00463">
    <property type="entry name" value="ZN2_CY6_FUNGAL_1"/>
    <property type="match status" value="1"/>
</dbReference>
<dbReference type="SUPFAM" id="SSF57701">
    <property type="entry name" value="Zn2/Cys6 DNA-binding domain"/>
    <property type="match status" value="1"/>
</dbReference>
<evidence type="ECO:0000256" key="4">
    <source>
        <dbReference type="ARBA" id="ARBA00023015"/>
    </source>
</evidence>
<keyword evidence="6" id="KW-0804">Transcription</keyword>
<dbReference type="Pfam" id="PF04082">
    <property type="entry name" value="Fungal_trans"/>
    <property type="match status" value="1"/>
</dbReference>
<keyword evidence="5" id="KW-0238">DNA-binding</keyword>
<feature type="compositionally biased region" description="Low complexity" evidence="8">
    <location>
        <begin position="1"/>
        <end position="19"/>
    </location>
</feature>
<keyword evidence="2" id="KW-0479">Metal-binding</keyword>
<gene>
    <name evidence="10" type="ORF">F5Z01DRAFT_721399</name>
</gene>
<dbReference type="CDD" id="cd00067">
    <property type="entry name" value="GAL4"/>
    <property type="match status" value="1"/>
</dbReference>
<dbReference type="AlphaFoldDB" id="A0A9P8CQF7"/>
<dbReference type="Proteomes" id="UP000887229">
    <property type="component" value="Unassembled WGS sequence"/>
</dbReference>
<evidence type="ECO:0000259" key="9">
    <source>
        <dbReference type="PROSITE" id="PS50048"/>
    </source>
</evidence>
<dbReference type="GO" id="GO:0008270">
    <property type="term" value="F:zinc ion binding"/>
    <property type="evidence" value="ECO:0007669"/>
    <property type="project" value="InterPro"/>
</dbReference>
<dbReference type="GO" id="GO:0000981">
    <property type="term" value="F:DNA-binding transcription factor activity, RNA polymerase II-specific"/>
    <property type="evidence" value="ECO:0007669"/>
    <property type="project" value="InterPro"/>
</dbReference>
<keyword evidence="3" id="KW-0862">Zinc</keyword>
<evidence type="ECO:0000256" key="6">
    <source>
        <dbReference type="ARBA" id="ARBA00023163"/>
    </source>
</evidence>
<dbReference type="GeneID" id="70297493"/>
<dbReference type="InterPro" id="IPR052202">
    <property type="entry name" value="Yeast_MetPath_Reg"/>
</dbReference>
<dbReference type="CDD" id="cd12148">
    <property type="entry name" value="fungal_TF_MHR"/>
    <property type="match status" value="1"/>
</dbReference>
<feature type="region of interest" description="Disordered" evidence="8">
    <location>
        <begin position="102"/>
        <end position="140"/>
    </location>
</feature>
<comment type="caution">
    <text evidence="10">The sequence shown here is derived from an EMBL/GenBank/DDBJ whole genome shotgun (WGS) entry which is preliminary data.</text>
</comment>
<evidence type="ECO:0000256" key="5">
    <source>
        <dbReference type="ARBA" id="ARBA00023125"/>
    </source>
</evidence>
<feature type="compositionally biased region" description="Basic and acidic residues" evidence="8">
    <location>
        <begin position="102"/>
        <end position="113"/>
    </location>
</feature>
<evidence type="ECO:0000313" key="10">
    <source>
        <dbReference type="EMBL" id="KAG9255583.1"/>
    </source>
</evidence>
<evidence type="ECO:0000256" key="8">
    <source>
        <dbReference type="SAM" id="MobiDB-lite"/>
    </source>
</evidence>
<evidence type="ECO:0000256" key="1">
    <source>
        <dbReference type="ARBA" id="ARBA00004123"/>
    </source>
</evidence>
<dbReference type="GO" id="GO:0005634">
    <property type="term" value="C:nucleus"/>
    <property type="evidence" value="ECO:0007669"/>
    <property type="project" value="UniProtKB-SubCell"/>
</dbReference>
<accession>A0A9P8CQF7</accession>
<keyword evidence="4" id="KW-0805">Transcription regulation</keyword>
<dbReference type="RefSeq" id="XP_046119507.1">
    <property type="nucleotide sequence ID" value="XM_046266590.1"/>
</dbReference>
<keyword evidence="7" id="KW-0539">Nucleus</keyword>